<dbReference type="Gene3D" id="3.90.550.10">
    <property type="entry name" value="Spore Coat Polysaccharide Biosynthesis Protein SpsA, Chain A"/>
    <property type="match status" value="1"/>
</dbReference>
<evidence type="ECO:0000313" key="21">
    <source>
        <dbReference type="Proteomes" id="UP001597101"/>
    </source>
</evidence>
<dbReference type="Gene3D" id="2.160.10.10">
    <property type="entry name" value="Hexapeptide repeat proteins"/>
    <property type="match status" value="1"/>
</dbReference>
<evidence type="ECO:0000256" key="7">
    <source>
        <dbReference type="ARBA" id="ARBA00022723"/>
    </source>
</evidence>
<dbReference type="InterPro" id="IPR025877">
    <property type="entry name" value="MobA-like_NTP_Trfase"/>
</dbReference>
<feature type="binding site" evidence="18">
    <location>
        <position position="107"/>
    </location>
    <ligand>
        <name>Mg(2+)</name>
        <dbReference type="ChEBI" id="CHEBI:18420"/>
    </ligand>
</feature>
<reference evidence="21" key="1">
    <citation type="journal article" date="2019" name="Int. J. Syst. Evol. Microbiol.">
        <title>The Global Catalogue of Microorganisms (GCM) 10K type strain sequencing project: providing services to taxonomists for standard genome sequencing and annotation.</title>
        <authorList>
            <consortium name="The Broad Institute Genomics Platform"/>
            <consortium name="The Broad Institute Genome Sequencing Center for Infectious Disease"/>
            <person name="Wu L."/>
            <person name="Ma J."/>
        </authorList>
    </citation>
    <scope>NUCLEOTIDE SEQUENCE [LARGE SCALE GENOMIC DNA]</scope>
    <source>
        <strain evidence="21">CCUG 60023</strain>
    </source>
</reference>
<feature type="binding site" evidence="18">
    <location>
        <begin position="82"/>
        <end position="83"/>
    </location>
    <ligand>
        <name>UDP-N-acetyl-alpha-D-glucosamine</name>
        <dbReference type="ChEBI" id="CHEBI:57705"/>
    </ligand>
</feature>
<evidence type="ECO:0000256" key="14">
    <source>
        <dbReference type="ARBA" id="ARBA00023316"/>
    </source>
</evidence>
<feature type="binding site" evidence="18">
    <location>
        <position position="351"/>
    </location>
    <ligand>
        <name>UDP-N-acetyl-alpha-D-glucosamine</name>
        <dbReference type="ChEBI" id="CHEBI:57705"/>
    </ligand>
</feature>
<evidence type="ECO:0000256" key="10">
    <source>
        <dbReference type="ARBA" id="ARBA00022960"/>
    </source>
</evidence>
<comment type="catalytic activity">
    <reaction evidence="15 18">
        <text>alpha-D-glucosamine 1-phosphate + acetyl-CoA = N-acetyl-alpha-D-glucosamine 1-phosphate + CoA + H(+)</text>
        <dbReference type="Rhea" id="RHEA:13725"/>
        <dbReference type="ChEBI" id="CHEBI:15378"/>
        <dbReference type="ChEBI" id="CHEBI:57287"/>
        <dbReference type="ChEBI" id="CHEBI:57288"/>
        <dbReference type="ChEBI" id="CHEBI:57776"/>
        <dbReference type="ChEBI" id="CHEBI:58516"/>
        <dbReference type="EC" id="2.3.1.157"/>
    </reaction>
</comment>
<feature type="binding site" evidence="18">
    <location>
        <position position="362"/>
    </location>
    <ligand>
        <name>UDP-N-acetyl-alpha-D-glucosamine</name>
        <dbReference type="ChEBI" id="CHEBI:57705"/>
    </ligand>
</feature>
<dbReference type="HAMAP" id="MF_01631">
    <property type="entry name" value="GlmU"/>
    <property type="match status" value="1"/>
</dbReference>
<dbReference type="Pfam" id="PF12804">
    <property type="entry name" value="NTP_transf_3"/>
    <property type="match status" value="1"/>
</dbReference>
<dbReference type="NCBIfam" id="TIGR01173">
    <property type="entry name" value="glmU"/>
    <property type="match status" value="1"/>
</dbReference>
<dbReference type="InterPro" id="IPR050065">
    <property type="entry name" value="GlmU-like"/>
</dbReference>
<proteinExistence type="inferred from homology"/>
<feature type="region of interest" description="N-acetyltransferase" evidence="18">
    <location>
        <begin position="253"/>
        <end position="451"/>
    </location>
</feature>
<feature type="active site" description="Proton acceptor" evidence="18">
    <location>
        <position position="348"/>
    </location>
</feature>
<evidence type="ECO:0000256" key="15">
    <source>
        <dbReference type="ARBA" id="ARBA00048247"/>
    </source>
</evidence>
<feature type="binding site" evidence="18">
    <location>
        <position position="172"/>
    </location>
    <ligand>
        <name>UDP-N-acetyl-alpha-D-glucosamine</name>
        <dbReference type="ChEBI" id="CHEBI:57705"/>
    </ligand>
</feature>
<dbReference type="InterPro" id="IPR029044">
    <property type="entry name" value="Nucleotide-diphossugar_trans"/>
</dbReference>
<dbReference type="EC" id="2.7.7.23" evidence="18"/>
<feature type="binding site" evidence="18">
    <location>
        <position position="157"/>
    </location>
    <ligand>
        <name>UDP-N-acetyl-alpha-D-glucosamine</name>
        <dbReference type="ChEBI" id="CHEBI:57705"/>
    </ligand>
</feature>
<feature type="binding site" evidence="18">
    <location>
        <position position="425"/>
    </location>
    <ligand>
        <name>acetyl-CoA</name>
        <dbReference type="ChEBI" id="CHEBI:57288"/>
    </ligand>
</feature>
<dbReference type="InterPro" id="IPR011004">
    <property type="entry name" value="Trimer_LpxA-like_sf"/>
</dbReference>
<dbReference type="EMBL" id="JBHTJV010000026">
    <property type="protein sequence ID" value="MFD0917935.1"/>
    <property type="molecule type" value="Genomic_DNA"/>
</dbReference>
<comment type="pathway">
    <text evidence="18">Bacterial outer membrane biogenesis; LPS lipid A biosynthesis.</text>
</comment>
<feature type="binding site" evidence="18">
    <location>
        <position position="365"/>
    </location>
    <ligand>
        <name>acetyl-CoA</name>
        <dbReference type="ChEBI" id="CHEBI:57288"/>
    </ligand>
</feature>
<keyword evidence="9 18" id="KW-0460">Magnesium</keyword>
<feature type="region of interest" description="Pyrophosphorylase" evidence="18">
    <location>
        <begin position="1"/>
        <end position="231"/>
    </location>
</feature>
<feature type="binding site" evidence="18">
    <location>
        <begin position="10"/>
        <end position="13"/>
    </location>
    <ligand>
        <name>UDP-N-acetyl-alpha-D-glucosamine</name>
        <dbReference type="ChEBI" id="CHEBI:57705"/>
    </ligand>
</feature>
<comment type="subcellular location">
    <subcellularLocation>
        <location evidence="1 18">Cytoplasm</location>
    </subcellularLocation>
</comment>
<comment type="similarity">
    <text evidence="3 18">In the N-terminal section; belongs to the N-acetylglucosamine-1-phosphate uridyltransferase family.</text>
</comment>
<evidence type="ECO:0000259" key="19">
    <source>
        <dbReference type="Pfam" id="PF12804"/>
    </source>
</evidence>
<feature type="region of interest" description="Linker" evidence="18">
    <location>
        <begin position="232"/>
        <end position="252"/>
    </location>
</feature>
<evidence type="ECO:0000256" key="12">
    <source>
        <dbReference type="ARBA" id="ARBA00023268"/>
    </source>
</evidence>
<keyword evidence="6 18" id="KW-0548">Nucleotidyltransferase</keyword>
<evidence type="ECO:0000256" key="4">
    <source>
        <dbReference type="ARBA" id="ARBA00022490"/>
    </source>
</evidence>
<keyword evidence="12 18" id="KW-0511">Multifunctional enzyme</keyword>
<organism evidence="20 21">
    <name type="scientific">Pseudahrensia aquimaris</name>
    <dbReference type="NCBI Taxonomy" id="744461"/>
    <lineage>
        <taxon>Bacteria</taxon>
        <taxon>Pseudomonadati</taxon>
        <taxon>Pseudomonadota</taxon>
        <taxon>Alphaproteobacteria</taxon>
        <taxon>Hyphomicrobiales</taxon>
        <taxon>Ahrensiaceae</taxon>
        <taxon>Pseudahrensia</taxon>
    </lineage>
</organism>
<evidence type="ECO:0000256" key="6">
    <source>
        <dbReference type="ARBA" id="ARBA00022695"/>
    </source>
</evidence>
<dbReference type="PANTHER" id="PTHR43584">
    <property type="entry name" value="NUCLEOTIDYL TRANSFERASE"/>
    <property type="match status" value="1"/>
</dbReference>
<keyword evidence="7 18" id="KW-0479">Metal-binding</keyword>
<comment type="pathway">
    <text evidence="18">Nucleotide-sugar biosynthesis; UDP-N-acetyl-alpha-D-glucosamine biosynthesis; N-acetyl-alpha-D-glucosamine 1-phosphate from alpha-D-glucosamine 6-phosphate (route II): step 2/2.</text>
</comment>
<keyword evidence="11 18" id="KW-0573">Peptidoglycan synthesis</keyword>
<dbReference type="RefSeq" id="WP_377213789.1">
    <property type="nucleotide sequence ID" value="NZ_JBHTJV010000026.1"/>
</dbReference>
<dbReference type="CDD" id="cd03353">
    <property type="entry name" value="LbH_GlmU_C"/>
    <property type="match status" value="1"/>
</dbReference>
<gene>
    <name evidence="18 20" type="primary">glmU</name>
    <name evidence="20" type="ORF">ACFQ14_16135</name>
</gene>
<dbReference type="NCBIfam" id="NF010933">
    <property type="entry name" value="PRK14353.1"/>
    <property type="match status" value="1"/>
</dbReference>
<evidence type="ECO:0000256" key="3">
    <source>
        <dbReference type="ARBA" id="ARBA00007947"/>
    </source>
</evidence>
<feature type="binding site" evidence="18">
    <location>
        <position position="143"/>
    </location>
    <ligand>
        <name>UDP-N-acetyl-alpha-D-glucosamine</name>
        <dbReference type="ChEBI" id="CHEBI:57705"/>
    </ligand>
</feature>
<keyword evidence="5 18" id="KW-0808">Transferase</keyword>
<name>A0ABW3FIK2_9HYPH</name>
<comment type="pathway">
    <text evidence="18">Nucleotide-sugar biosynthesis; UDP-N-acetyl-alpha-D-glucosamine biosynthesis; UDP-N-acetyl-alpha-D-glucosamine from N-acetyl-alpha-D-glucosamine 1-phosphate: step 1/1.</text>
</comment>
<accession>A0ABW3FIK2</accession>
<dbReference type="EC" id="2.3.1.157" evidence="18"/>
<dbReference type="InterPro" id="IPR038009">
    <property type="entry name" value="GlmU_C_LbH"/>
</dbReference>
<feature type="domain" description="MobA-like NTP transferase" evidence="19">
    <location>
        <begin position="8"/>
        <end position="139"/>
    </location>
</feature>
<comment type="function">
    <text evidence="17 18">Catalyzes the last two sequential reactions in the de novo biosynthetic pathway for UDP-N-acetylglucosamine (UDP-GlcNAc). The C-terminal domain catalyzes the transfer of acetyl group from acetyl coenzyme A to glucosamine-1-phosphate (GlcN-1-P) to produce N-acetylglucosamine-1-phosphate (GlcNAc-1-P), which is converted into UDP-GlcNAc by the transfer of uridine 5-monophosphate (from uridine 5-triphosphate), a reaction catalyzed by the N-terminal domain.</text>
</comment>
<feature type="binding site" evidence="18">
    <location>
        <position position="229"/>
    </location>
    <ligand>
        <name>Mg(2+)</name>
        <dbReference type="ChEBI" id="CHEBI:18420"/>
    </ligand>
</feature>
<dbReference type="SUPFAM" id="SSF51161">
    <property type="entry name" value="Trimeric LpxA-like enzymes"/>
    <property type="match status" value="1"/>
</dbReference>
<dbReference type="Proteomes" id="UP001597101">
    <property type="component" value="Unassembled WGS sequence"/>
</dbReference>
<comment type="cofactor">
    <cofactor evidence="18">
        <name>Mg(2+)</name>
        <dbReference type="ChEBI" id="CHEBI:18420"/>
    </cofactor>
    <text evidence="18">Binds 1 Mg(2+) ion per subunit.</text>
</comment>
<dbReference type="InterPro" id="IPR005882">
    <property type="entry name" value="Bifunctional_GlmU"/>
</dbReference>
<dbReference type="GO" id="GO:0003977">
    <property type="term" value="F:UDP-N-acetylglucosamine diphosphorylase activity"/>
    <property type="evidence" value="ECO:0007669"/>
    <property type="project" value="UniProtKB-EC"/>
</dbReference>
<evidence type="ECO:0000256" key="9">
    <source>
        <dbReference type="ARBA" id="ARBA00022842"/>
    </source>
</evidence>
<feature type="binding site" evidence="18">
    <location>
        <position position="77"/>
    </location>
    <ligand>
        <name>UDP-N-acetyl-alpha-D-glucosamine</name>
        <dbReference type="ChEBI" id="CHEBI:57705"/>
    </ligand>
</feature>
<feature type="binding site" evidence="18">
    <location>
        <position position="336"/>
    </location>
    <ligand>
        <name>UDP-N-acetyl-alpha-D-glucosamine</name>
        <dbReference type="ChEBI" id="CHEBI:57705"/>
    </ligand>
</feature>
<evidence type="ECO:0000313" key="20">
    <source>
        <dbReference type="EMBL" id="MFD0917935.1"/>
    </source>
</evidence>
<comment type="subunit">
    <text evidence="18">Homotrimer.</text>
</comment>
<feature type="binding site" evidence="18">
    <location>
        <begin position="371"/>
        <end position="372"/>
    </location>
    <ligand>
        <name>acetyl-CoA</name>
        <dbReference type="ChEBI" id="CHEBI:57288"/>
    </ligand>
</feature>
<evidence type="ECO:0000256" key="8">
    <source>
        <dbReference type="ARBA" id="ARBA00022737"/>
    </source>
</evidence>
<comment type="caution">
    <text evidence="20">The sequence shown here is derived from an EMBL/GenBank/DDBJ whole genome shotgun (WGS) entry which is preliminary data.</text>
</comment>
<dbReference type="Pfam" id="PF00132">
    <property type="entry name" value="Hexapep"/>
    <property type="match status" value="1"/>
</dbReference>
<evidence type="ECO:0000256" key="16">
    <source>
        <dbReference type="ARBA" id="ARBA00048493"/>
    </source>
</evidence>
<evidence type="ECO:0000256" key="11">
    <source>
        <dbReference type="ARBA" id="ARBA00022984"/>
    </source>
</evidence>
<evidence type="ECO:0000256" key="13">
    <source>
        <dbReference type="ARBA" id="ARBA00023315"/>
    </source>
</evidence>
<feature type="binding site" evidence="18">
    <location>
        <position position="408"/>
    </location>
    <ligand>
        <name>acetyl-CoA</name>
        <dbReference type="ChEBI" id="CHEBI:57288"/>
    </ligand>
</feature>
<comment type="similarity">
    <text evidence="2 18">In the C-terminal section; belongs to the transferase hexapeptide repeat family.</text>
</comment>
<comment type="caution">
    <text evidence="18">Lacks conserved residue(s) required for the propagation of feature annotation.</text>
</comment>
<dbReference type="InterPro" id="IPR001451">
    <property type="entry name" value="Hexapep"/>
</dbReference>
<evidence type="ECO:0000256" key="1">
    <source>
        <dbReference type="ARBA" id="ARBA00004496"/>
    </source>
</evidence>
<comment type="catalytic activity">
    <reaction evidence="16 18">
        <text>N-acetyl-alpha-D-glucosamine 1-phosphate + UTP + H(+) = UDP-N-acetyl-alpha-D-glucosamine + diphosphate</text>
        <dbReference type="Rhea" id="RHEA:13509"/>
        <dbReference type="ChEBI" id="CHEBI:15378"/>
        <dbReference type="ChEBI" id="CHEBI:33019"/>
        <dbReference type="ChEBI" id="CHEBI:46398"/>
        <dbReference type="ChEBI" id="CHEBI:57705"/>
        <dbReference type="ChEBI" id="CHEBI:57776"/>
        <dbReference type="EC" id="2.7.7.23"/>
    </reaction>
</comment>
<evidence type="ECO:0000256" key="17">
    <source>
        <dbReference type="ARBA" id="ARBA00049628"/>
    </source>
</evidence>
<keyword evidence="8 18" id="KW-0677">Repeat</keyword>
<feature type="binding site" evidence="18">
    <location>
        <position position="24"/>
    </location>
    <ligand>
        <name>UDP-N-acetyl-alpha-D-glucosamine</name>
        <dbReference type="ChEBI" id="CHEBI:57705"/>
    </ligand>
</feature>
<protein>
    <recommendedName>
        <fullName evidence="18">Bifunctional protein GlmU</fullName>
    </recommendedName>
    <domain>
        <recommendedName>
            <fullName evidence="18">UDP-N-acetylglucosamine pyrophosphorylase</fullName>
            <ecNumber evidence="18">2.7.7.23</ecNumber>
        </recommendedName>
        <alternativeName>
            <fullName evidence="18">N-acetylglucosamine-1-phosphate uridyltransferase</fullName>
        </alternativeName>
    </domain>
    <domain>
        <recommendedName>
            <fullName evidence="18">Glucosamine-1-phosphate N-acetyltransferase</fullName>
            <ecNumber evidence="18">2.3.1.157</ecNumber>
        </recommendedName>
    </domain>
</protein>
<feature type="binding site" evidence="18">
    <location>
        <position position="229"/>
    </location>
    <ligand>
        <name>UDP-N-acetyl-alpha-D-glucosamine</name>
        <dbReference type="ChEBI" id="CHEBI:57705"/>
    </ligand>
</feature>
<keyword evidence="4 18" id="KW-0963">Cytoplasm</keyword>
<keyword evidence="10 18" id="KW-0133">Cell shape</keyword>
<sequence length="451" mass="47668">MSRTCLTIILAAGEGKRMASAMPKVLHPVAGLSMVGHVIAAAKLAGSNDVAVVVGNQAQRVSQHVLALDKSLKVYEQTERKGTAHAVLAASEAIQQGYDDIIILFGDVPLLKAETLATARQGLANGGDIIVCGFETATPHGYGRMIMDGNSLVAIREHKDASEEERQITFCNSGIMAFRGDRLLDLLTAVKNDNEQGEYYLPDTVQIGVANGLNTMAVEVPENDTLGVNDRVQLARVSELWQARKAEELMRAGVTISAPSTVLFQHDTVVEPDAVLEPNIVFDAGVIVKSGATIRSFSHLEGTIVSQDAVIGPFARLRPGTVIEKSAKVGNFVETKNTVLGEGAKINHLSYIGDAKVGTKANIGAGTVTCNYDGVNKHATTIGAGAFIGTNSSLVAPIEIGRDAMTAAGSVVTKDVPDEALAVERSEQKTIKGLAAKIRKRNQAIKNAKKA</sequence>
<keyword evidence="13 18" id="KW-0012">Acyltransferase</keyword>
<feature type="binding site" evidence="18">
    <location>
        <position position="318"/>
    </location>
    <ligand>
        <name>UDP-N-acetyl-alpha-D-glucosamine</name>
        <dbReference type="ChEBI" id="CHEBI:57705"/>
    </ligand>
</feature>
<evidence type="ECO:0000256" key="18">
    <source>
        <dbReference type="HAMAP-Rule" id="MF_01631"/>
    </source>
</evidence>
<dbReference type="PANTHER" id="PTHR43584:SF3">
    <property type="entry name" value="BIFUNCTIONAL PROTEIN GLMU"/>
    <property type="match status" value="1"/>
</dbReference>
<dbReference type="CDD" id="cd02540">
    <property type="entry name" value="GT2_GlmU_N_bac"/>
    <property type="match status" value="1"/>
</dbReference>
<keyword evidence="14 18" id="KW-0961">Cell wall biogenesis/degradation</keyword>
<keyword evidence="21" id="KW-1185">Reference proteome</keyword>
<evidence type="ECO:0000256" key="2">
    <source>
        <dbReference type="ARBA" id="ARBA00007707"/>
    </source>
</evidence>
<evidence type="ECO:0000256" key="5">
    <source>
        <dbReference type="ARBA" id="ARBA00022679"/>
    </source>
</evidence>
<dbReference type="SUPFAM" id="SSF53448">
    <property type="entry name" value="Nucleotide-diphospho-sugar transferases"/>
    <property type="match status" value="1"/>
</dbReference>